<dbReference type="Ensembl" id="ENSSRHT00000046943.1">
    <property type="protein sequence ID" value="ENSSRHP00000045663.1"/>
    <property type="gene ID" value="ENSSRHG00000023042.1"/>
</dbReference>
<evidence type="ECO:0000313" key="3">
    <source>
        <dbReference type="Ensembl" id="ENSSRHP00000045663.1"/>
    </source>
</evidence>
<feature type="chain" id="PRO_5025440331" evidence="2">
    <location>
        <begin position="21"/>
        <end position="78"/>
    </location>
</feature>
<name>A0A673J6N4_9TELE</name>
<reference evidence="3" key="1">
    <citation type="submission" date="2025-08" db="UniProtKB">
        <authorList>
            <consortium name="Ensembl"/>
        </authorList>
    </citation>
    <scope>IDENTIFICATION</scope>
</reference>
<dbReference type="AlphaFoldDB" id="A0A673J6N4"/>
<feature type="signal peptide" evidence="2">
    <location>
        <begin position="1"/>
        <end position="20"/>
    </location>
</feature>
<feature type="region of interest" description="Disordered" evidence="1">
    <location>
        <begin position="47"/>
        <end position="78"/>
    </location>
</feature>
<evidence type="ECO:0000256" key="2">
    <source>
        <dbReference type="SAM" id="SignalP"/>
    </source>
</evidence>
<sequence>LLGASVILFCLLQLDMLVNLVYIRLGDKECEFNSGFRLLLHTSQPSLPPGAAGPDHTYKLHSVPRWPRGTDTGTGGHA</sequence>
<evidence type="ECO:0000313" key="4">
    <source>
        <dbReference type="Proteomes" id="UP000472270"/>
    </source>
</evidence>
<dbReference type="Proteomes" id="UP000472270">
    <property type="component" value="Unassembled WGS sequence"/>
</dbReference>
<organism evidence="3 4">
    <name type="scientific">Sinocyclocheilus rhinocerous</name>
    <dbReference type="NCBI Taxonomy" id="307959"/>
    <lineage>
        <taxon>Eukaryota</taxon>
        <taxon>Metazoa</taxon>
        <taxon>Chordata</taxon>
        <taxon>Craniata</taxon>
        <taxon>Vertebrata</taxon>
        <taxon>Euteleostomi</taxon>
        <taxon>Actinopterygii</taxon>
        <taxon>Neopterygii</taxon>
        <taxon>Teleostei</taxon>
        <taxon>Ostariophysi</taxon>
        <taxon>Cypriniformes</taxon>
        <taxon>Cyprinidae</taxon>
        <taxon>Cyprininae</taxon>
        <taxon>Sinocyclocheilus</taxon>
    </lineage>
</organism>
<keyword evidence="2" id="KW-0732">Signal</keyword>
<accession>A0A673J6N4</accession>
<keyword evidence="4" id="KW-1185">Reference proteome</keyword>
<evidence type="ECO:0000256" key="1">
    <source>
        <dbReference type="SAM" id="MobiDB-lite"/>
    </source>
</evidence>
<proteinExistence type="predicted"/>
<protein>
    <submittedName>
        <fullName evidence="3">Uncharacterized protein</fullName>
    </submittedName>
</protein>
<reference evidence="3" key="2">
    <citation type="submission" date="2025-09" db="UniProtKB">
        <authorList>
            <consortium name="Ensembl"/>
        </authorList>
    </citation>
    <scope>IDENTIFICATION</scope>
</reference>